<gene>
    <name evidence="1" type="ORF">HII31_06975</name>
</gene>
<evidence type="ECO:0000313" key="2">
    <source>
        <dbReference type="Proteomes" id="UP000660729"/>
    </source>
</evidence>
<name>A0A8H6VGH1_9PEZI</name>
<dbReference type="Proteomes" id="UP000660729">
    <property type="component" value="Unassembled WGS sequence"/>
</dbReference>
<sequence>MQIKYLVATVASLAVATNAMPAPSAQLAELGSQSADAIKQLEDTYSEKLSEAAQRNYKDDNAKIPTIEEIEKLKQFAEEQKNGKHGAVDRRDPQWGWNNWNAQLNGGWNNWRVRNNFNFAWGWQHRYPFWNNGRLWNYNLNNFYTGYGLYQNCGWGGVGGWC</sequence>
<comment type="caution">
    <text evidence="1">The sequence shown here is derived from an EMBL/GenBank/DDBJ whole genome shotgun (WGS) entry which is preliminary data.</text>
</comment>
<organism evidence="1 2">
    <name type="scientific">Pseudocercospora fuligena</name>
    <dbReference type="NCBI Taxonomy" id="685502"/>
    <lineage>
        <taxon>Eukaryota</taxon>
        <taxon>Fungi</taxon>
        <taxon>Dikarya</taxon>
        <taxon>Ascomycota</taxon>
        <taxon>Pezizomycotina</taxon>
        <taxon>Dothideomycetes</taxon>
        <taxon>Dothideomycetidae</taxon>
        <taxon>Mycosphaerellales</taxon>
        <taxon>Mycosphaerellaceae</taxon>
        <taxon>Pseudocercospora</taxon>
    </lineage>
</organism>
<evidence type="ECO:0000313" key="1">
    <source>
        <dbReference type="EMBL" id="KAF7191473.1"/>
    </source>
</evidence>
<protein>
    <submittedName>
        <fullName evidence="1">Uncharacterized protein</fullName>
    </submittedName>
</protein>
<reference evidence="1" key="1">
    <citation type="submission" date="2020-04" db="EMBL/GenBank/DDBJ databases">
        <title>Draft genome resource of the tomato pathogen Pseudocercospora fuligena.</title>
        <authorList>
            <person name="Zaccaron A."/>
        </authorList>
    </citation>
    <scope>NUCLEOTIDE SEQUENCE</scope>
    <source>
        <strain evidence="1">PF001</strain>
    </source>
</reference>
<dbReference type="AlphaFoldDB" id="A0A8H6VGH1"/>
<keyword evidence="2" id="KW-1185">Reference proteome</keyword>
<accession>A0A8H6VGH1</accession>
<proteinExistence type="predicted"/>
<dbReference type="EMBL" id="JABCIY010000157">
    <property type="protein sequence ID" value="KAF7191473.1"/>
    <property type="molecule type" value="Genomic_DNA"/>
</dbReference>